<evidence type="ECO:0000313" key="2">
    <source>
        <dbReference type="EMBL" id="CBY37849.1"/>
    </source>
</evidence>
<name>E4YQV4_OIKDI</name>
<accession>E4YQV4</accession>
<dbReference type="EMBL" id="FN655073">
    <property type="protein sequence ID" value="CBY37849.1"/>
    <property type="molecule type" value="Genomic_DNA"/>
</dbReference>
<organism evidence="2">
    <name type="scientific">Oikopleura dioica</name>
    <name type="common">Tunicate</name>
    <dbReference type="NCBI Taxonomy" id="34765"/>
    <lineage>
        <taxon>Eukaryota</taxon>
        <taxon>Metazoa</taxon>
        <taxon>Chordata</taxon>
        <taxon>Tunicata</taxon>
        <taxon>Appendicularia</taxon>
        <taxon>Copelata</taxon>
        <taxon>Oikopleuridae</taxon>
        <taxon>Oikopleura</taxon>
    </lineage>
</organism>
<dbReference type="Proteomes" id="UP000011014">
    <property type="component" value="Unassembled WGS sequence"/>
</dbReference>
<gene>
    <name evidence="2" type="ORF">GSOID_T00031336001</name>
</gene>
<proteinExistence type="predicted"/>
<feature type="region of interest" description="Disordered" evidence="1">
    <location>
        <begin position="76"/>
        <end position="101"/>
    </location>
</feature>
<reference evidence="2" key="1">
    <citation type="journal article" date="2010" name="Science">
        <title>Plasticity of animal genome architecture unmasked by rapid evolution of a pelagic tunicate.</title>
        <authorList>
            <person name="Denoeud F."/>
            <person name="Henriet S."/>
            <person name="Mungpakdee S."/>
            <person name="Aury J.M."/>
            <person name="Da Silva C."/>
            <person name="Brinkmann H."/>
            <person name="Mikhaleva J."/>
            <person name="Olsen L.C."/>
            <person name="Jubin C."/>
            <person name="Canestro C."/>
            <person name="Bouquet J.M."/>
            <person name="Danks G."/>
            <person name="Poulain J."/>
            <person name="Campsteijn C."/>
            <person name="Adamski M."/>
            <person name="Cross I."/>
            <person name="Yadetie F."/>
            <person name="Muffato M."/>
            <person name="Louis A."/>
            <person name="Butcher S."/>
            <person name="Tsagkogeorga G."/>
            <person name="Konrad A."/>
            <person name="Singh S."/>
            <person name="Jensen M.F."/>
            <person name="Cong E.H."/>
            <person name="Eikeseth-Otteraa H."/>
            <person name="Noel B."/>
            <person name="Anthouard V."/>
            <person name="Porcel B.M."/>
            <person name="Kachouri-Lafond R."/>
            <person name="Nishino A."/>
            <person name="Ugolini M."/>
            <person name="Chourrout P."/>
            <person name="Nishida H."/>
            <person name="Aasland R."/>
            <person name="Huzurbazar S."/>
            <person name="Westhof E."/>
            <person name="Delsuc F."/>
            <person name="Lehrach H."/>
            <person name="Reinhardt R."/>
            <person name="Weissenbach J."/>
            <person name="Roy S.W."/>
            <person name="Artiguenave F."/>
            <person name="Postlethwait J.H."/>
            <person name="Manak J.R."/>
            <person name="Thompson E.M."/>
            <person name="Jaillon O."/>
            <person name="Du Pasquier L."/>
            <person name="Boudinot P."/>
            <person name="Liberles D.A."/>
            <person name="Volff J.N."/>
            <person name="Philippe H."/>
            <person name="Lenhard B."/>
            <person name="Roest Crollius H."/>
            <person name="Wincker P."/>
            <person name="Chourrout D."/>
        </authorList>
    </citation>
    <scope>NUCLEOTIDE SEQUENCE [LARGE SCALE GENOMIC DNA]</scope>
</reference>
<feature type="compositionally biased region" description="Low complexity" evidence="1">
    <location>
        <begin position="82"/>
        <end position="91"/>
    </location>
</feature>
<evidence type="ECO:0000256" key="1">
    <source>
        <dbReference type="SAM" id="MobiDB-lite"/>
    </source>
</evidence>
<protein>
    <submittedName>
        <fullName evidence="2">Uncharacterized protein</fullName>
    </submittedName>
</protein>
<dbReference type="AlphaFoldDB" id="E4YQV4"/>
<sequence>MLNEGAKDLTVIALDQSQFPISVFTLTFDEKRKLQNFQAAIGDAQKELDNLKSGKCQNSEFIAKLNSKVELLELESATSQNPSKRASSHISSRSHEHPPFRQSSFEQLISNFGNVEVDDGGIWAG</sequence>